<keyword evidence="4" id="KW-1185">Reference proteome</keyword>
<evidence type="ECO:0000259" key="2">
    <source>
        <dbReference type="Pfam" id="PF12215"/>
    </source>
</evidence>
<dbReference type="InterPro" id="IPR052566">
    <property type="entry name" value="Non-lysos_glucosylceramidase"/>
</dbReference>
<dbReference type="InterPro" id="IPR012341">
    <property type="entry name" value="6hp_glycosidase-like_sf"/>
</dbReference>
<evidence type="ECO:0000259" key="1">
    <source>
        <dbReference type="Pfam" id="PF04685"/>
    </source>
</evidence>
<dbReference type="InterPro" id="IPR008928">
    <property type="entry name" value="6-hairpin_glycosidase_sf"/>
</dbReference>
<feature type="domain" description="Glycosyl-hydrolase family 116 catalytic region" evidence="1">
    <location>
        <begin position="509"/>
        <end position="930"/>
    </location>
</feature>
<dbReference type="Proteomes" id="UP001139488">
    <property type="component" value="Unassembled WGS sequence"/>
</dbReference>
<dbReference type="InterPro" id="IPR024462">
    <property type="entry name" value="GH116_N"/>
</dbReference>
<dbReference type="EMBL" id="JAJNNZ010000005">
    <property type="protein sequence ID" value="MCJ2376803.1"/>
    <property type="molecule type" value="Genomic_DNA"/>
</dbReference>
<dbReference type="Gene3D" id="1.50.10.10">
    <property type="match status" value="1"/>
</dbReference>
<dbReference type="Pfam" id="PF04685">
    <property type="entry name" value="DUF608"/>
    <property type="match status" value="1"/>
</dbReference>
<dbReference type="GO" id="GO:0005975">
    <property type="term" value="P:carbohydrate metabolic process"/>
    <property type="evidence" value="ECO:0007669"/>
    <property type="project" value="InterPro"/>
</dbReference>
<dbReference type="PANTHER" id="PTHR12654">
    <property type="entry name" value="BILE ACID BETA-GLUCOSIDASE-RELATED"/>
    <property type="match status" value="1"/>
</dbReference>
<dbReference type="GO" id="GO:0008422">
    <property type="term" value="F:beta-glucosidase activity"/>
    <property type="evidence" value="ECO:0007669"/>
    <property type="project" value="TreeGrafter"/>
</dbReference>
<dbReference type="Pfam" id="PF12215">
    <property type="entry name" value="Glyco_hydr_116N"/>
    <property type="match status" value="1"/>
</dbReference>
<protein>
    <submittedName>
        <fullName evidence="3">Non-lysosomal glucosylceramidase</fullName>
    </submittedName>
</protein>
<gene>
    <name evidence="3" type="ORF">LNL84_08135</name>
</gene>
<name>A0A9X1WA50_9VIBR</name>
<evidence type="ECO:0000313" key="4">
    <source>
        <dbReference type="Proteomes" id="UP001139488"/>
    </source>
</evidence>
<feature type="domain" description="Glycosyl-hydrolase family 116 N-terminal" evidence="2">
    <location>
        <begin position="205"/>
        <end position="457"/>
    </location>
</feature>
<proteinExistence type="predicted"/>
<dbReference type="InterPro" id="IPR006775">
    <property type="entry name" value="GH116_catalytic"/>
</dbReference>
<dbReference type="AlphaFoldDB" id="A0A9X1WA50"/>
<reference evidence="3" key="1">
    <citation type="submission" date="2021-11" db="EMBL/GenBank/DDBJ databases">
        <title>Vibrio ZSDE26 sp. nov. and Vibrio ZSDZ34 sp. nov., isolated from coastal seawater in Qingdao.</title>
        <authorList>
            <person name="Zhang P."/>
        </authorList>
    </citation>
    <scope>NUCLEOTIDE SEQUENCE</scope>
    <source>
        <strain evidence="3">ZSDZ34</strain>
    </source>
</reference>
<comment type="caution">
    <text evidence="3">The sequence shown here is derived from an EMBL/GenBank/DDBJ whole genome shotgun (WGS) entry which is preliminary data.</text>
</comment>
<accession>A0A9X1WA50</accession>
<sequence length="1032" mass="116123">MENIMNYTSYTGQASKLCTKGDAAEFIQPWYTPISTTPENTGMAVGGVGSTFTLTPEGHTPNFSFIPGIFIDCSHQDINFNDFFISSMDLPTLDNIQLKCITDTCNHLNYYPALFCGKTLDLNDTCNLLDNIKLAIESLNFYEENKENFQRWNIDLSDKTKFHLEQAPKAVFTQLLVAIDFFDGLLINGSAIACSLTANRQGEVASINSENIQYQALYPIAHYQYSGIDDVQVERKVISPIVKDDKKLCSLPMHWNHFEFKNTSDKVKIVTLVQPLENLIGSTYRKGRDGIQDSFCTLTQNPIDQHHESVLLSQANSVFKGIRLSSATPYASDIKGEVNFGAQVEKSLVTSGQVCVSVKPSVYSTDTEEQLINALNTGRTSKHFDKGIYSGRESLKGLVCVQVELAPNEQVEFRVAQIMDHSKIALNGWHSHKAYAQFYSKSNRSQTILAEVLPQLAQIEQKIVSQQDEFYAQANQQFGDANTALQFSTMAMNTLSFLAESTVWDYKDKFLVKECVDYPFFNSLDVYFYGSFSLLYLLPELDGCVMKEFSKAILASDDTKRRYWEYEDKPYAELVDKKFEGIRAVRGAVIHDLGSPYDIQPDAYSWHNVKEWKDLAPKYILMVYRHYQHSGDASVVKECWPAIEESIEFLSSLIEEGDTLPLTRGTDDTFDNLSSHGISIYCASLWSAGLKAAAQLAKLMGENELSESYKVRSDEALQTLEKGLWDEEKGYYHFFVTPIQQKHLTGQGFEKLASLGVELSGEPLKDKVILNAYLDDVERSSKLSKLEQRIAKKKLLVETAPQAFTAAYSEMVLDSDNSFGDALLADSYLKLIGLEGLFTDERIARSLDYIYQTNFVENSPKLGVANMTLADGKPHEAFQAQDVWIGVQFSVATALRLAGKTAQSEQLIATVYNALYHYAKIPFAAPEGFNCSVEVTVEELAKEFKLDSEGARQWLDMLKEQQCLLADGRVNPNLTKQFAEFESQVKGFVDESQRSSLHSWLLTTGLKYTAGRYFRPGMIFAYMYQSNRDIIG</sequence>
<dbReference type="PANTHER" id="PTHR12654:SF0">
    <property type="entry name" value="NON-LYSOSOMAL GLUCOSYLCERAMIDASE"/>
    <property type="match status" value="1"/>
</dbReference>
<evidence type="ECO:0000313" key="3">
    <source>
        <dbReference type="EMBL" id="MCJ2376803.1"/>
    </source>
</evidence>
<organism evidence="3 4">
    <name type="scientific">Vibrio gelatinilyticus</name>
    <dbReference type="NCBI Taxonomy" id="2893468"/>
    <lineage>
        <taxon>Bacteria</taxon>
        <taxon>Pseudomonadati</taxon>
        <taxon>Pseudomonadota</taxon>
        <taxon>Gammaproteobacteria</taxon>
        <taxon>Vibrionales</taxon>
        <taxon>Vibrionaceae</taxon>
        <taxon>Vibrio</taxon>
    </lineage>
</organism>
<dbReference type="SUPFAM" id="SSF48208">
    <property type="entry name" value="Six-hairpin glycosidases"/>
    <property type="match status" value="1"/>
</dbReference>
<dbReference type="RefSeq" id="WP_244356729.1">
    <property type="nucleotide sequence ID" value="NZ_JAJNNZ010000005.1"/>
</dbReference>